<keyword evidence="4" id="KW-1185">Reference proteome</keyword>
<evidence type="ECO:0000256" key="1">
    <source>
        <dbReference type="ARBA" id="ARBA00022737"/>
    </source>
</evidence>
<dbReference type="SMART" id="SM00671">
    <property type="entry name" value="SEL1"/>
    <property type="match status" value="7"/>
</dbReference>
<dbReference type="PANTHER" id="PTHR46430:SF3">
    <property type="entry name" value="ACTIVATOR OF C KINASE PROTEIN 1"/>
    <property type="match status" value="1"/>
</dbReference>
<dbReference type="AlphaFoldDB" id="A0A0X8HWS7"/>
<sequence length="527" mass="59382">MYKNRNSVYEGHINMYPPQQQQMNRNPTTGTTDIKSESNNFLPYAVEDFETRDSVSSVYVSPTSASMVHSVPGHELQNLQETPPVPAEAQFPSFTSPPKSFEFTTHASPNMSHSKEDENDRPLSEFSEEALKFYKVYQTTINDALSFTPEIQLAWCEILLEYAFKPNFLSRYSINAKKLKRELTPQEREKNKATLLEHALKVLTKLLKMKYPPAIYLMGTLYSQQPYLDIDQEAIVPKNDVKALEYYRLAAKLGNADGCYRAGVSYEYGRGVPAGISRRDCLLKAVQYYETGVPLSREQTGSTCSMYKLGIFQLNGLIDEETGTVIVGQDVVSAVQWFEKATENENIASPQALFELAKIYEYDTLPPHIQQNLKSSHIPQDPVMALELYIKCACKCNYPLAQWKLGHCYEFGELNLPFSPAKSLAWYRLAATAKPRGNAMAMMSLSGWYLTGYPGILLPSDAEAFAWAARAAQAASGRLAKAEYGLGIFYEHGIGCDRDLNKALNHFNRAARLGHRRAIERLTIEQQ</sequence>
<dbReference type="GeneID" id="28726326"/>
<dbReference type="OrthoDB" id="272077at2759"/>
<dbReference type="RefSeq" id="XP_017989945.1">
    <property type="nucleotide sequence ID" value="XM_018134456.1"/>
</dbReference>
<dbReference type="Gene3D" id="1.25.40.10">
    <property type="entry name" value="Tetratricopeptide repeat domain"/>
    <property type="match status" value="2"/>
</dbReference>
<dbReference type="PANTHER" id="PTHR46430">
    <property type="entry name" value="PROTEIN SKT5-RELATED"/>
    <property type="match status" value="1"/>
</dbReference>
<evidence type="ECO:0000313" key="4">
    <source>
        <dbReference type="Proteomes" id="UP000243052"/>
    </source>
</evidence>
<dbReference type="Pfam" id="PF08238">
    <property type="entry name" value="Sel1"/>
    <property type="match status" value="7"/>
</dbReference>
<dbReference type="InterPro" id="IPR006597">
    <property type="entry name" value="Sel1-like"/>
</dbReference>
<evidence type="ECO:0000313" key="3">
    <source>
        <dbReference type="EMBL" id="AMD22949.1"/>
    </source>
</evidence>
<reference evidence="3 4" key="1">
    <citation type="submission" date="2016-01" db="EMBL/GenBank/DDBJ databases">
        <title>Genome sequence of the yeast Holleya sinecauda.</title>
        <authorList>
            <person name="Dietrich F.S."/>
        </authorList>
    </citation>
    <scope>NUCLEOTIDE SEQUENCE [LARGE SCALE GENOMIC DNA]</scope>
    <source>
        <strain evidence="3 4">ATCC 58844</strain>
    </source>
</reference>
<proteinExistence type="predicted"/>
<feature type="region of interest" description="Disordered" evidence="2">
    <location>
        <begin position="18"/>
        <end position="37"/>
    </location>
</feature>
<accession>A0A0X8HWS7</accession>
<dbReference type="SUPFAM" id="SSF81901">
    <property type="entry name" value="HCP-like"/>
    <property type="match status" value="2"/>
</dbReference>
<name>A0A0X8HWS7_9SACH</name>
<keyword evidence="1" id="KW-0677">Repeat</keyword>
<dbReference type="InterPro" id="IPR011990">
    <property type="entry name" value="TPR-like_helical_dom_sf"/>
</dbReference>
<gene>
    <name evidence="3" type="ORF">AW171_hschr85020</name>
</gene>
<protein>
    <submittedName>
        <fullName evidence="3">HHR180Cp</fullName>
    </submittedName>
</protein>
<dbReference type="Proteomes" id="UP000243052">
    <property type="component" value="Chromosome viii"/>
</dbReference>
<organism evidence="3 4">
    <name type="scientific">Eremothecium sinecaudum</name>
    <dbReference type="NCBI Taxonomy" id="45286"/>
    <lineage>
        <taxon>Eukaryota</taxon>
        <taxon>Fungi</taxon>
        <taxon>Dikarya</taxon>
        <taxon>Ascomycota</taxon>
        <taxon>Saccharomycotina</taxon>
        <taxon>Saccharomycetes</taxon>
        <taxon>Saccharomycetales</taxon>
        <taxon>Saccharomycetaceae</taxon>
        <taxon>Eremothecium</taxon>
    </lineage>
</organism>
<dbReference type="EMBL" id="CP014248">
    <property type="protein sequence ID" value="AMD22949.1"/>
    <property type="molecule type" value="Genomic_DNA"/>
</dbReference>
<evidence type="ECO:0000256" key="2">
    <source>
        <dbReference type="SAM" id="MobiDB-lite"/>
    </source>
</evidence>
<dbReference type="InterPro" id="IPR051726">
    <property type="entry name" value="Chitin_Synth_Reg"/>
</dbReference>
<dbReference type="STRING" id="45286.A0A0X8HWS7"/>